<feature type="region of interest" description="Disordered" evidence="1">
    <location>
        <begin position="41"/>
        <end position="65"/>
    </location>
</feature>
<keyword evidence="2" id="KW-0472">Membrane</keyword>
<accession>A0ABT0E9R7</accession>
<evidence type="ECO:0000256" key="1">
    <source>
        <dbReference type="SAM" id="MobiDB-lite"/>
    </source>
</evidence>
<gene>
    <name evidence="3" type="ORF">MU846_12770</name>
</gene>
<organism evidence="3 4">
    <name type="scientific">Alcanivorax quisquiliarum</name>
    <dbReference type="NCBI Taxonomy" id="2933565"/>
    <lineage>
        <taxon>Bacteria</taxon>
        <taxon>Pseudomonadati</taxon>
        <taxon>Pseudomonadota</taxon>
        <taxon>Gammaproteobacteria</taxon>
        <taxon>Oceanospirillales</taxon>
        <taxon>Alcanivoracaceae</taxon>
        <taxon>Alcanivorax</taxon>
    </lineage>
</organism>
<keyword evidence="2" id="KW-1133">Transmembrane helix</keyword>
<reference evidence="3" key="1">
    <citation type="submission" date="2022-04" db="EMBL/GenBank/DDBJ databases">
        <title>Alcanivorax sp. CY1518 draft genome sequence.</title>
        <authorList>
            <person name="Zhao G."/>
            <person name="An M."/>
        </authorList>
    </citation>
    <scope>NUCLEOTIDE SEQUENCE</scope>
    <source>
        <strain evidence="3">CY1518</strain>
    </source>
</reference>
<comment type="caution">
    <text evidence="3">The sequence shown here is derived from an EMBL/GenBank/DDBJ whole genome shotgun (WGS) entry which is preliminary data.</text>
</comment>
<protein>
    <submittedName>
        <fullName evidence="3">Uncharacterized protein</fullName>
    </submittedName>
</protein>
<keyword evidence="2" id="KW-0812">Transmembrane</keyword>
<evidence type="ECO:0000313" key="4">
    <source>
        <dbReference type="Proteomes" id="UP001165524"/>
    </source>
</evidence>
<feature type="transmembrane region" description="Helical" evidence="2">
    <location>
        <begin position="7"/>
        <end position="27"/>
    </location>
</feature>
<sequence length="65" mass="6976">MSERKKELIIIIAALTVSTILIIAMIITDYRIKQAAKEADALPAEVTSQHEDAGPSLLSATGQPE</sequence>
<proteinExistence type="predicted"/>
<dbReference type="EMBL" id="JALKII010000010">
    <property type="protein sequence ID" value="MCK0538580.1"/>
    <property type="molecule type" value="Genomic_DNA"/>
</dbReference>
<evidence type="ECO:0000313" key="3">
    <source>
        <dbReference type="EMBL" id="MCK0538580.1"/>
    </source>
</evidence>
<keyword evidence="4" id="KW-1185">Reference proteome</keyword>
<evidence type="ECO:0000256" key="2">
    <source>
        <dbReference type="SAM" id="Phobius"/>
    </source>
</evidence>
<dbReference type="RefSeq" id="WP_246953351.1">
    <property type="nucleotide sequence ID" value="NZ_JALKII010000010.1"/>
</dbReference>
<name>A0ABT0E9R7_9GAMM</name>
<dbReference type="Proteomes" id="UP001165524">
    <property type="component" value="Unassembled WGS sequence"/>
</dbReference>